<comment type="caution">
    <text evidence="1">The sequence shown here is derived from an EMBL/GenBank/DDBJ whole genome shotgun (WGS) entry which is preliminary data.</text>
</comment>
<dbReference type="EMBL" id="LSRX01000234">
    <property type="protein sequence ID" value="OLQ03522.1"/>
    <property type="molecule type" value="Genomic_DNA"/>
</dbReference>
<proteinExistence type="predicted"/>
<name>A0A1Q9E7Y2_SYMMI</name>
<organism evidence="1 2">
    <name type="scientific">Symbiodinium microadriaticum</name>
    <name type="common">Dinoflagellate</name>
    <name type="synonym">Zooxanthella microadriatica</name>
    <dbReference type="NCBI Taxonomy" id="2951"/>
    <lineage>
        <taxon>Eukaryota</taxon>
        <taxon>Sar</taxon>
        <taxon>Alveolata</taxon>
        <taxon>Dinophyceae</taxon>
        <taxon>Suessiales</taxon>
        <taxon>Symbiodiniaceae</taxon>
        <taxon>Symbiodinium</taxon>
    </lineage>
</organism>
<protein>
    <submittedName>
        <fullName evidence="1">Uncharacterized protein</fullName>
    </submittedName>
</protein>
<evidence type="ECO:0000313" key="1">
    <source>
        <dbReference type="EMBL" id="OLQ03522.1"/>
    </source>
</evidence>
<gene>
    <name evidence="1" type="ORF">AK812_SmicGene13529</name>
</gene>
<sequence>MSVIVGIEGCTNFGHLSQQTMGEYPAIWDSLGQLGELGEAEGAYLLRDLGEALLARRFHYQLTRGNM</sequence>
<accession>A0A1Q9E7Y2</accession>
<evidence type="ECO:0000313" key="2">
    <source>
        <dbReference type="Proteomes" id="UP000186817"/>
    </source>
</evidence>
<dbReference type="Proteomes" id="UP000186817">
    <property type="component" value="Unassembled WGS sequence"/>
</dbReference>
<keyword evidence="2" id="KW-1185">Reference proteome</keyword>
<reference evidence="1 2" key="1">
    <citation type="submission" date="2016-02" db="EMBL/GenBank/DDBJ databases">
        <title>Genome analysis of coral dinoflagellate symbionts highlights evolutionary adaptations to a symbiotic lifestyle.</title>
        <authorList>
            <person name="Aranda M."/>
            <person name="Li Y."/>
            <person name="Liew Y.J."/>
            <person name="Baumgarten S."/>
            <person name="Simakov O."/>
            <person name="Wilson M."/>
            <person name="Piel J."/>
            <person name="Ashoor H."/>
            <person name="Bougouffa S."/>
            <person name="Bajic V.B."/>
            <person name="Ryu T."/>
            <person name="Ravasi T."/>
            <person name="Bayer T."/>
            <person name="Micklem G."/>
            <person name="Kim H."/>
            <person name="Bhak J."/>
            <person name="Lajeunesse T.C."/>
            <person name="Voolstra C.R."/>
        </authorList>
    </citation>
    <scope>NUCLEOTIDE SEQUENCE [LARGE SCALE GENOMIC DNA]</scope>
    <source>
        <strain evidence="1 2">CCMP2467</strain>
    </source>
</reference>
<dbReference type="AlphaFoldDB" id="A0A1Q9E7Y2"/>